<dbReference type="AlphaFoldDB" id="A0A2J6QFD3"/>
<feature type="signal peptide" evidence="2">
    <location>
        <begin position="1"/>
        <end position="20"/>
    </location>
</feature>
<dbReference type="EMBL" id="KZ613471">
    <property type="protein sequence ID" value="PMD24977.1"/>
    <property type="molecule type" value="Genomic_DNA"/>
</dbReference>
<keyword evidence="2" id="KW-0732">Signal</keyword>
<name>A0A2J6QFD3_9HELO</name>
<organism evidence="3 4">
    <name type="scientific">Hyaloscypha hepaticicola</name>
    <dbReference type="NCBI Taxonomy" id="2082293"/>
    <lineage>
        <taxon>Eukaryota</taxon>
        <taxon>Fungi</taxon>
        <taxon>Dikarya</taxon>
        <taxon>Ascomycota</taxon>
        <taxon>Pezizomycotina</taxon>
        <taxon>Leotiomycetes</taxon>
        <taxon>Helotiales</taxon>
        <taxon>Hyaloscyphaceae</taxon>
        <taxon>Hyaloscypha</taxon>
    </lineage>
</organism>
<feature type="compositionally biased region" description="Basic residues" evidence="1">
    <location>
        <begin position="486"/>
        <end position="496"/>
    </location>
</feature>
<keyword evidence="4" id="KW-1185">Reference proteome</keyword>
<reference evidence="3 4" key="1">
    <citation type="submission" date="2016-05" db="EMBL/GenBank/DDBJ databases">
        <title>A degradative enzymes factory behind the ericoid mycorrhizal symbiosis.</title>
        <authorList>
            <consortium name="DOE Joint Genome Institute"/>
            <person name="Martino E."/>
            <person name="Morin E."/>
            <person name="Grelet G."/>
            <person name="Kuo A."/>
            <person name="Kohler A."/>
            <person name="Daghino S."/>
            <person name="Barry K."/>
            <person name="Choi C."/>
            <person name="Cichocki N."/>
            <person name="Clum A."/>
            <person name="Copeland A."/>
            <person name="Hainaut M."/>
            <person name="Haridas S."/>
            <person name="Labutti K."/>
            <person name="Lindquist E."/>
            <person name="Lipzen A."/>
            <person name="Khouja H.-R."/>
            <person name="Murat C."/>
            <person name="Ohm R."/>
            <person name="Olson A."/>
            <person name="Spatafora J."/>
            <person name="Veneault-Fourrey C."/>
            <person name="Henrissat B."/>
            <person name="Grigoriev I."/>
            <person name="Martin F."/>
            <person name="Perotto S."/>
        </authorList>
    </citation>
    <scope>NUCLEOTIDE SEQUENCE [LARGE SCALE GENOMIC DNA]</scope>
    <source>
        <strain evidence="3 4">UAMH 7357</strain>
    </source>
</reference>
<dbReference type="Proteomes" id="UP000235672">
    <property type="component" value="Unassembled WGS sequence"/>
</dbReference>
<sequence length="505" mass="50932">MFSAPTIGLAAVLFAWVSQAQPFNCQITVPPNPLTAQGLATPYKMTGCNQIDFANQGSFVEAAILDPATGAIQIYNPLLINQDQATEGVDFIAPVVPTLPANAVVGIWFGSNANTITLTGSTNGCVNGLGGSVFGQFAYCNGPEWFTAAQTAISAGLLTVPPIGQATIATGQACPSVRDFRVVDMDQSDNVDTTYLLIDGKKLAQNTPANAAANKNATVLSNGSDNALINAFIAPTMGCTPFTAPSITTPGGTSPALALNELQAQQFPPNPAALVPLNDDFAVINNNGAITQSLDKTNLYRAGVGQTQAASTADASGTTYCQNYAASALFIAQNQALFSKATSPAPAVANNLFTFLANRFATSFGPVPSLGCSTIFGVNITQLVEQTTVNCIVTAAKIDTTPFQQILNGQIKPGGTATSAAGAATGTATGAATGTSTKAGGGKGKAGNAAATGTGTAATATSQATNAATGTSTAGAATGTGAGTGSKKHQHFRGLKARNMWAQAS</sequence>
<evidence type="ECO:0000256" key="1">
    <source>
        <dbReference type="SAM" id="MobiDB-lite"/>
    </source>
</evidence>
<protein>
    <submittedName>
        <fullName evidence="3">Uncharacterized protein</fullName>
    </submittedName>
</protein>
<dbReference type="OrthoDB" id="3539785at2759"/>
<feature type="compositionally biased region" description="Low complexity" evidence="1">
    <location>
        <begin position="427"/>
        <end position="438"/>
    </location>
</feature>
<evidence type="ECO:0000256" key="2">
    <source>
        <dbReference type="SAM" id="SignalP"/>
    </source>
</evidence>
<evidence type="ECO:0000313" key="3">
    <source>
        <dbReference type="EMBL" id="PMD24977.1"/>
    </source>
</evidence>
<feature type="chain" id="PRO_5014359906" evidence="2">
    <location>
        <begin position="21"/>
        <end position="505"/>
    </location>
</feature>
<feature type="region of interest" description="Disordered" evidence="1">
    <location>
        <begin position="427"/>
        <end position="505"/>
    </location>
</feature>
<gene>
    <name evidence="3" type="ORF">NA56DRAFT_464347</name>
</gene>
<feature type="compositionally biased region" description="Low complexity" evidence="1">
    <location>
        <begin position="446"/>
        <end position="477"/>
    </location>
</feature>
<proteinExistence type="predicted"/>
<accession>A0A2J6QFD3</accession>
<evidence type="ECO:0000313" key="4">
    <source>
        <dbReference type="Proteomes" id="UP000235672"/>
    </source>
</evidence>